<sequence>MRRLFSLLGQGRTKSDQLFFEPTGPRFETTAALKVANNSLPFHGARGRIIPPDVSSSAEGSKHSKHHQEKKGFIL</sequence>
<feature type="region of interest" description="Disordered" evidence="1">
    <location>
        <begin position="50"/>
        <end position="75"/>
    </location>
</feature>
<proteinExistence type="predicted"/>
<name>A0A8X6NYD3_NEPPI</name>
<gene>
    <name evidence="2" type="ORF">NPIL_107361</name>
</gene>
<keyword evidence="3" id="KW-1185">Reference proteome</keyword>
<dbReference type="Proteomes" id="UP000887013">
    <property type="component" value="Unassembled WGS sequence"/>
</dbReference>
<dbReference type="AlphaFoldDB" id="A0A8X6NYD3"/>
<evidence type="ECO:0000256" key="1">
    <source>
        <dbReference type="SAM" id="MobiDB-lite"/>
    </source>
</evidence>
<evidence type="ECO:0000313" key="3">
    <source>
        <dbReference type="Proteomes" id="UP000887013"/>
    </source>
</evidence>
<accession>A0A8X6NYD3</accession>
<dbReference type="EMBL" id="BMAW01015059">
    <property type="protein sequence ID" value="GFT41785.1"/>
    <property type="molecule type" value="Genomic_DNA"/>
</dbReference>
<comment type="caution">
    <text evidence="2">The sequence shown here is derived from an EMBL/GenBank/DDBJ whole genome shotgun (WGS) entry which is preliminary data.</text>
</comment>
<reference evidence="2" key="1">
    <citation type="submission" date="2020-08" db="EMBL/GenBank/DDBJ databases">
        <title>Multicomponent nature underlies the extraordinary mechanical properties of spider dragline silk.</title>
        <authorList>
            <person name="Kono N."/>
            <person name="Nakamura H."/>
            <person name="Mori M."/>
            <person name="Yoshida Y."/>
            <person name="Ohtoshi R."/>
            <person name="Malay A.D."/>
            <person name="Moran D.A.P."/>
            <person name="Tomita M."/>
            <person name="Numata K."/>
            <person name="Arakawa K."/>
        </authorList>
    </citation>
    <scope>NUCLEOTIDE SEQUENCE</scope>
</reference>
<organism evidence="2 3">
    <name type="scientific">Nephila pilipes</name>
    <name type="common">Giant wood spider</name>
    <name type="synonym">Nephila maculata</name>
    <dbReference type="NCBI Taxonomy" id="299642"/>
    <lineage>
        <taxon>Eukaryota</taxon>
        <taxon>Metazoa</taxon>
        <taxon>Ecdysozoa</taxon>
        <taxon>Arthropoda</taxon>
        <taxon>Chelicerata</taxon>
        <taxon>Arachnida</taxon>
        <taxon>Araneae</taxon>
        <taxon>Araneomorphae</taxon>
        <taxon>Entelegynae</taxon>
        <taxon>Araneoidea</taxon>
        <taxon>Nephilidae</taxon>
        <taxon>Nephila</taxon>
    </lineage>
</organism>
<protein>
    <submittedName>
        <fullName evidence="2">Uncharacterized protein</fullName>
    </submittedName>
</protein>
<evidence type="ECO:0000313" key="2">
    <source>
        <dbReference type="EMBL" id="GFT41785.1"/>
    </source>
</evidence>